<accession>A0A1B1YAT6</accession>
<sequence length="310" mass="35869">MRKEQVVAGLIDGEDICKLREAVCVQVEKVYDHCREKDCIEDAVVDFVDDVQNLIDKAVKVRVREAEVVKVFTDLEDVPFKRGYFTVNVRYKIRVRVEFTHRDQFGNMCVSDTKTGYVWFSKTVILFGSEGQVKIFSSVDPNNYHGTDEDGCNATIQQDNLPNVKVEVAEPLVLNTQIKRVRCSPVRPFGDIEDEEDDDSLDNVAAVGRRFLPPKRVVVTLGLFSIIKLTRLVQLLIPAFDFCIPTRECVAGTDENPCELFESIDFPFDQFFPPQIFDFPTEEAAEEEKNKRKDREERDEEREEDRRRRR</sequence>
<proteinExistence type="predicted"/>
<dbReference type="Proteomes" id="UP000092971">
    <property type="component" value="Chromosome"/>
</dbReference>
<evidence type="ECO:0000313" key="2">
    <source>
        <dbReference type="EMBL" id="ANW97858.1"/>
    </source>
</evidence>
<feature type="compositionally biased region" description="Basic and acidic residues" evidence="1">
    <location>
        <begin position="287"/>
        <end position="296"/>
    </location>
</feature>
<organism evidence="2 3">
    <name type="scientific">Thermoclostridium stercorarium subsp. thermolacticum DSM 2910</name>
    <dbReference type="NCBI Taxonomy" id="1121336"/>
    <lineage>
        <taxon>Bacteria</taxon>
        <taxon>Bacillati</taxon>
        <taxon>Bacillota</taxon>
        <taxon>Clostridia</taxon>
        <taxon>Eubacteriales</taxon>
        <taxon>Oscillospiraceae</taxon>
        <taxon>Thermoclostridium</taxon>
    </lineage>
</organism>
<reference evidence="2 3" key="1">
    <citation type="submission" date="2016-02" db="EMBL/GenBank/DDBJ databases">
        <title>Comparison of Clostridium stercorarium subspecies using comparative genomics and transcriptomics.</title>
        <authorList>
            <person name="Schellenberg J."/>
            <person name="Thallinger G."/>
            <person name="Levin D.B."/>
            <person name="Zhang X."/>
            <person name="Alvare G."/>
            <person name="Fristensky B."/>
            <person name="Sparling R."/>
        </authorList>
    </citation>
    <scope>NUCLEOTIDE SEQUENCE [LARGE SCALE GENOMIC DNA]</scope>
    <source>
        <strain evidence="2 3">DSM 2910</strain>
    </source>
</reference>
<protein>
    <submittedName>
        <fullName evidence="2">Uncharacterized protein</fullName>
    </submittedName>
</protein>
<name>A0A1B1YAT6_THEST</name>
<dbReference type="EMBL" id="CP014672">
    <property type="protein sequence ID" value="ANW97858.1"/>
    <property type="molecule type" value="Genomic_DNA"/>
</dbReference>
<evidence type="ECO:0000313" key="3">
    <source>
        <dbReference type="Proteomes" id="UP000092971"/>
    </source>
</evidence>
<gene>
    <name evidence="2" type="ORF">CSTERTH_01805</name>
</gene>
<dbReference type="OrthoDB" id="1733421at2"/>
<feature type="region of interest" description="Disordered" evidence="1">
    <location>
        <begin position="282"/>
        <end position="310"/>
    </location>
</feature>
<evidence type="ECO:0000256" key="1">
    <source>
        <dbReference type="SAM" id="MobiDB-lite"/>
    </source>
</evidence>
<dbReference type="RefSeq" id="WP_015358061.1">
    <property type="nucleotide sequence ID" value="NZ_CP014672.1"/>
</dbReference>
<dbReference type="AlphaFoldDB" id="A0A1B1YAT6"/>